<reference evidence="1" key="2">
    <citation type="submission" date="2015-07" db="EMBL/GenBank/DDBJ databases">
        <title>Plasmids, circular viruses and viroids from rat gut.</title>
        <authorList>
            <person name="Jorgensen T.J."/>
            <person name="Hansen M.A."/>
            <person name="Xu Z."/>
            <person name="Tabak M.A."/>
            <person name="Sorensen S.J."/>
            <person name="Hansen L.H."/>
        </authorList>
    </citation>
    <scope>NUCLEOTIDE SEQUENCE</scope>
    <source>
        <strain evidence="1">RGFK1738</strain>
    </source>
</reference>
<accession>A0A0H5Q8Q1</accession>
<organism evidence="1">
    <name type="scientific">uncultured prokaryote</name>
    <dbReference type="NCBI Taxonomy" id="198431"/>
    <lineage>
        <taxon>unclassified sequences</taxon>
        <taxon>environmental samples</taxon>
    </lineage>
</organism>
<protein>
    <submittedName>
        <fullName evidence="1">Uncharacterized protein</fullName>
    </submittedName>
</protein>
<dbReference type="AlphaFoldDB" id="A0A0H5Q8Q1"/>
<name>A0A0H5Q8Q1_9ZZZZ</name>
<proteinExistence type="predicted"/>
<evidence type="ECO:0000313" key="1">
    <source>
        <dbReference type="EMBL" id="CRY97780.1"/>
    </source>
</evidence>
<reference evidence="1" key="1">
    <citation type="submission" date="2015-06" db="EMBL/GenBank/DDBJ databases">
        <authorList>
            <person name="Joergensen T."/>
        </authorList>
    </citation>
    <scope>NUCLEOTIDE SEQUENCE</scope>
    <source>
        <strain evidence="1">RGFK1738</strain>
    </source>
</reference>
<sequence>MADTDLAMHFDADGATAVCVLHAGTTGTGGGAATLEDIAQSVGDNFASEVMPGLCIDLNFEKITIGGLTPVEISWNTKGGSSSPMASINNAYLIKKQNPGARDGRMYLPGVTETGIDGAGKLVGSLITSLTTKLNSWLTLCNADGVALIVKHKNDFLTNIESFGVDPTIGTQRRRIRR</sequence>
<dbReference type="EMBL" id="LN854240">
    <property type="protein sequence ID" value="CRY97780.1"/>
    <property type="molecule type" value="Genomic_DNA"/>
</dbReference>